<accession>A0A3N4JCA2</accession>
<name>A0A3N4JCA2_9PEZI</name>
<sequence>MLGEGERLRGWKSEEVEIDTLEEVTEAEVGVAEEDIKMVDGRVKEKKVSEVRKLEGEKRKRKKKEKLPAGVSVREIGDGYPEGFADERKAAEDRKGKGVEKRVELTDEEETRLKIVELGKDDRRWGMWMDTEMGMRLTQEWGGMSLGEKLRFFEDAMKGVFVGAGEGHGCGDEVFNIFVC</sequence>
<dbReference type="Proteomes" id="UP000276215">
    <property type="component" value="Unassembled WGS sequence"/>
</dbReference>
<protein>
    <submittedName>
        <fullName evidence="1">Uncharacterized protein</fullName>
    </submittedName>
</protein>
<evidence type="ECO:0000313" key="2">
    <source>
        <dbReference type="Proteomes" id="UP000276215"/>
    </source>
</evidence>
<reference evidence="1 2" key="1">
    <citation type="journal article" date="2018" name="Nat. Ecol. Evol.">
        <title>Pezizomycetes genomes reveal the molecular basis of ectomycorrhizal truffle lifestyle.</title>
        <authorList>
            <person name="Murat C."/>
            <person name="Payen T."/>
            <person name="Noel B."/>
            <person name="Kuo A."/>
            <person name="Morin E."/>
            <person name="Chen J."/>
            <person name="Kohler A."/>
            <person name="Krizsan K."/>
            <person name="Balestrini R."/>
            <person name="Da Silva C."/>
            <person name="Montanini B."/>
            <person name="Hainaut M."/>
            <person name="Levati E."/>
            <person name="Barry K.W."/>
            <person name="Belfiori B."/>
            <person name="Cichocki N."/>
            <person name="Clum A."/>
            <person name="Dockter R.B."/>
            <person name="Fauchery L."/>
            <person name="Guy J."/>
            <person name="Iotti M."/>
            <person name="Le Tacon F."/>
            <person name="Lindquist E.A."/>
            <person name="Lipzen A."/>
            <person name="Malagnac F."/>
            <person name="Mello A."/>
            <person name="Molinier V."/>
            <person name="Miyauchi S."/>
            <person name="Poulain J."/>
            <person name="Riccioni C."/>
            <person name="Rubini A."/>
            <person name="Sitrit Y."/>
            <person name="Splivallo R."/>
            <person name="Traeger S."/>
            <person name="Wang M."/>
            <person name="Zifcakova L."/>
            <person name="Wipf D."/>
            <person name="Zambonelli A."/>
            <person name="Paolocci F."/>
            <person name="Nowrousian M."/>
            <person name="Ottonello S."/>
            <person name="Baldrian P."/>
            <person name="Spatafora J.W."/>
            <person name="Henrissat B."/>
            <person name="Nagy L.G."/>
            <person name="Aury J.M."/>
            <person name="Wincker P."/>
            <person name="Grigoriev I.V."/>
            <person name="Bonfante P."/>
            <person name="Martin F.M."/>
        </authorList>
    </citation>
    <scope>NUCLEOTIDE SEQUENCE [LARGE SCALE GENOMIC DNA]</scope>
    <source>
        <strain evidence="1 2">120613-1</strain>
    </source>
</reference>
<proteinExistence type="predicted"/>
<evidence type="ECO:0000313" key="1">
    <source>
        <dbReference type="EMBL" id="RPA91454.1"/>
    </source>
</evidence>
<dbReference type="AlphaFoldDB" id="A0A3N4JCA2"/>
<keyword evidence="2" id="KW-1185">Reference proteome</keyword>
<organism evidence="1 2">
    <name type="scientific">Choiromyces venosus 120613-1</name>
    <dbReference type="NCBI Taxonomy" id="1336337"/>
    <lineage>
        <taxon>Eukaryota</taxon>
        <taxon>Fungi</taxon>
        <taxon>Dikarya</taxon>
        <taxon>Ascomycota</taxon>
        <taxon>Pezizomycotina</taxon>
        <taxon>Pezizomycetes</taxon>
        <taxon>Pezizales</taxon>
        <taxon>Tuberaceae</taxon>
        <taxon>Choiromyces</taxon>
    </lineage>
</organism>
<dbReference type="EMBL" id="ML120496">
    <property type="protein sequence ID" value="RPA91454.1"/>
    <property type="molecule type" value="Genomic_DNA"/>
</dbReference>
<gene>
    <name evidence="1" type="ORF">L873DRAFT_307950</name>
</gene>